<dbReference type="SUPFAM" id="SSF56655">
    <property type="entry name" value="Carbohydrate phosphatase"/>
    <property type="match status" value="1"/>
</dbReference>
<dbReference type="GO" id="GO:0046872">
    <property type="term" value="F:metal ion binding"/>
    <property type="evidence" value="ECO:0007669"/>
    <property type="project" value="UniProtKB-KW"/>
</dbReference>
<evidence type="ECO:0000256" key="1">
    <source>
        <dbReference type="PIRSR" id="PIRSR600760-2"/>
    </source>
</evidence>
<protein>
    <submittedName>
        <fullName evidence="2">Inositol monophosphatase</fullName>
    </submittedName>
</protein>
<dbReference type="KEGG" id="mno:Mnod_2060"/>
<evidence type="ECO:0000313" key="2">
    <source>
        <dbReference type="EMBL" id="ACL57045.1"/>
    </source>
</evidence>
<reference evidence="2 3" key="1">
    <citation type="submission" date="2009-01" db="EMBL/GenBank/DDBJ databases">
        <title>Complete sequence of chromosome of Methylobacterium nodulans ORS 2060.</title>
        <authorList>
            <consortium name="US DOE Joint Genome Institute"/>
            <person name="Lucas S."/>
            <person name="Copeland A."/>
            <person name="Lapidus A."/>
            <person name="Glavina del Rio T."/>
            <person name="Dalin E."/>
            <person name="Tice H."/>
            <person name="Bruce D."/>
            <person name="Goodwin L."/>
            <person name="Pitluck S."/>
            <person name="Sims D."/>
            <person name="Brettin T."/>
            <person name="Detter J.C."/>
            <person name="Han C."/>
            <person name="Larimer F."/>
            <person name="Land M."/>
            <person name="Hauser L."/>
            <person name="Kyrpides N."/>
            <person name="Ivanova N."/>
            <person name="Marx C.J."/>
            <person name="Richardson P."/>
        </authorList>
    </citation>
    <scope>NUCLEOTIDE SEQUENCE [LARGE SCALE GENOMIC DNA]</scope>
    <source>
        <strain evidence="3">LMG 21967 / CNCM I-2342 / ORS 2060</strain>
    </source>
</reference>
<feature type="binding site" evidence="1">
    <location>
        <position position="92"/>
    </location>
    <ligand>
        <name>Mg(2+)</name>
        <dbReference type="ChEBI" id="CHEBI:18420"/>
        <label>1</label>
        <note>catalytic</note>
    </ligand>
</feature>
<accession>B8IUH7</accession>
<dbReference type="STRING" id="460265.Mnod_2060"/>
<feature type="binding site" evidence="1">
    <location>
        <position position="233"/>
    </location>
    <ligand>
        <name>Mg(2+)</name>
        <dbReference type="ChEBI" id="CHEBI:18420"/>
        <label>1</label>
        <note>catalytic</note>
    </ligand>
</feature>
<organism evidence="2 3">
    <name type="scientific">Methylobacterium nodulans (strain LMG 21967 / CNCM I-2342 / ORS 2060)</name>
    <dbReference type="NCBI Taxonomy" id="460265"/>
    <lineage>
        <taxon>Bacteria</taxon>
        <taxon>Pseudomonadati</taxon>
        <taxon>Pseudomonadota</taxon>
        <taxon>Alphaproteobacteria</taxon>
        <taxon>Hyphomicrobiales</taxon>
        <taxon>Methylobacteriaceae</taxon>
        <taxon>Methylobacterium</taxon>
    </lineage>
</organism>
<keyword evidence="1" id="KW-0460">Magnesium</keyword>
<dbReference type="HOGENOM" id="CLU_926912_0_0_5"/>
<name>B8IUH7_METNO</name>
<dbReference type="RefSeq" id="WP_015928732.1">
    <property type="nucleotide sequence ID" value="NC_011894.1"/>
</dbReference>
<sequence>MTHPSSSTILDTLLAFAEEAAAMALAHREAGLAVTYKDAGLGQALTEADLAISRLLHDRFGPRLIEEETVDALGHAAARQLLAEDEWTFVGDPIDGTKPYSGGLSSWGTMVAACRRGWPRASVMSLPAWADDRADPFRQLPASDQSGLLLAAVDGAAYWAPTRGGRRTGELQPLRPPERRTHHVGWLPVAAQRYTLDYEQGFFPWSESSAIADAALMALGRLDATCLNHMLWDAAAVLPVLEALGFRLYRWPDLAPPPATLVEMFDDQFSGHDALWLICRDADQARRFARAVRVSPGRDP</sequence>
<proteinExistence type="predicted"/>
<keyword evidence="3" id="KW-1185">Reference proteome</keyword>
<comment type="cofactor">
    <cofactor evidence="1">
        <name>Mg(2+)</name>
        <dbReference type="ChEBI" id="CHEBI:18420"/>
    </cofactor>
</comment>
<dbReference type="InterPro" id="IPR000760">
    <property type="entry name" value="Inositol_monophosphatase-like"/>
</dbReference>
<keyword evidence="1" id="KW-0479">Metal-binding</keyword>
<dbReference type="Proteomes" id="UP000008207">
    <property type="component" value="Chromosome"/>
</dbReference>
<dbReference type="AlphaFoldDB" id="B8IUH7"/>
<gene>
    <name evidence="2" type="ordered locus">Mnod_2060</name>
</gene>
<dbReference type="eggNOG" id="COG0483">
    <property type="taxonomic scope" value="Bacteria"/>
</dbReference>
<feature type="binding site" evidence="1">
    <location>
        <position position="94"/>
    </location>
    <ligand>
        <name>Mg(2+)</name>
        <dbReference type="ChEBI" id="CHEBI:18420"/>
        <label>1</label>
        <note>catalytic</note>
    </ligand>
</feature>
<dbReference type="Pfam" id="PF00459">
    <property type="entry name" value="Inositol_P"/>
    <property type="match status" value="1"/>
</dbReference>
<dbReference type="OrthoDB" id="9772456at2"/>
<feature type="binding site" evidence="1">
    <location>
        <position position="95"/>
    </location>
    <ligand>
        <name>Mg(2+)</name>
        <dbReference type="ChEBI" id="CHEBI:18420"/>
        <label>1</label>
        <note>catalytic</note>
    </ligand>
</feature>
<dbReference type="EMBL" id="CP001349">
    <property type="protein sequence ID" value="ACL57045.1"/>
    <property type="molecule type" value="Genomic_DNA"/>
</dbReference>
<evidence type="ECO:0000313" key="3">
    <source>
        <dbReference type="Proteomes" id="UP000008207"/>
    </source>
</evidence>
<dbReference type="Gene3D" id="3.30.540.10">
    <property type="entry name" value="Fructose-1,6-Bisphosphatase, subunit A, domain 1"/>
    <property type="match status" value="1"/>
</dbReference>